<feature type="region of interest" description="Disordered" evidence="1">
    <location>
        <begin position="1"/>
        <end position="114"/>
    </location>
</feature>
<dbReference type="AlphaFoldDB" id="A0AAV1V318"/>
<feature type="compositionally biased region" description="Polar residues" evidence="1">
    <location>
        <begin position="57"/>
        <end position="70"/>
    </location>
</feature>
<organism evidence="2 3">
    <name type="scientific">Peronospora matthiolae</name>
    <dbReference type="NCBI Taxonomy" id="2874970"/>
    <lineage>
        <taxon>Eukaryota</taxon>
        <taxon>Sar</taxon>
        <taxon>Stramenopiles</taxon>
        <taxon>Oomycota</taxon>
        <taxon>Peronosporomycetes</taxon>
        <taxon>Peronosporales</taxon>
        <taxon>Peronosporaceae</taxon>
        <taxon>Peronospora</taxon>
    </lineage>
</organism>
<evidence type="ECO:0000313" key="2">
    <source>
        <dbReference type="EMBL" id="CAK7940647.1"/>
    </source>
</evidence>
<sequence length="114" mass="11699">MSSADGRTPEPLGLSEGRSSHRGRARSVGELSWSSSAREVVDLVGRQTRARSEPRAISSSLAIVNRTNETPAGGETSVAAPPGKGAVRSRNPGSPNAPNYVVAADPGPVRAGPE</sequence>
<dbReference type="Proteomes" id="UP001162060">
    <property type="component" value="Unassembled WGS sequence"/>
</dbReference>
<reference evidence="2" key="1">
    <citation type="submission" date="2024-01" db="EMBL/GenBank/DDBJ databases">
        <authorList>
            <person name="Webb A."/>
        </authorList>
    </citation>
    <scope>NUCLEOTIDE SEQUENCE</scope>
    <source>
        <strain evidence="2">Pm1</strain>
    </source>
</reference>
<dbReference type="EMBL" id="CAKLBY020000259">
    <property type="protein sequence ID" value="CAK7940647.1"/>
    <property type="molecule type" value="Genomic_DNA"/>
</dbReference>
<proteinExistence type="predicted"/>
<gene>
    <name evidence="2" type="ORF">PM001_LOCUS25797</name>
</gene>
<evidence type="ECO:0000256" key="1">
    <source>
        <dbReference type="SAM" id="MobiDB-lite"/>
    </source>
</evidence>
<evidence type="ECO:0000313" key="3">
    <source>
        <dbReference type="Proteomes" id="UP001162060"/>
    </source>
</evidence>
<comment type="caution">
    <text evidence="2">The sequence shown here is derived from an EMBL/GenBank/DDBJ whole genome shotgun (WGS) entry which is preliminary data.</text>
</comment>
<name>A0AAV1V318_9STRA</name>
<protein>
    <submittedName>
        <fullName evidence="2">Uncharacterized protein</fullName>
    </submittedName>
</protein>
<accession>A0AAV1V318</accession>